<feature type="domain" description="Cadherin" evidence="9">
    <location>
        <begin position="5"/>
        <end position="75"/>
    </location>
</feature>
<dbReference type="Proteomes" id="UP000747542">
    <property type="component" value="Unassembled WGS sequence"/>
</dbReference>
<dbReference type="PROSITE" id="PS50268">
    <property type="entry name" value="CADHERIN_2"/>
    <property type="match status" value="2"/>
</dbReference>
<dbReference type="GO" id="GO:0045296">
    <property type="term" value="F:cadherin binding"/>
    <property type="evidence" value="ECO:0007669"/>
    <property type="project" value="TreeGrafter"/>
</dbReference>
<dbReference type="SUPFAM" id="SSF49313">
    <property type="entry name" value="Cadherin-like"/>
    <property type="match status" value="3"/>
</dbReference>
<dbReference type="Gene3D" id="2.60.40.60">
    <property type="entry name" value="Cadherins"/>
    <property type="match status" value="3"/>
</dbReference>
<sequence length="543" mass="58114">MEQQRVDYRVLGGWGALTVDGVGGVRLWRALDREGGGGGVGVARVVAVDEGHPSLSSTATLTITLDDVNDCPPRLLPPTLLHVTEGAPASLLGLLTATDDDMWALGHGPPFVFTLAPSNPSHVLNTLNINYLPSLDSGRGGAQVWTMGPLDREEHRQLAAEIVVTDAGGLAATHPITIIVDDINDNPMRPGFKTVHLWKTQAGGADAALGRVYVEDPDDWDLEDKTFAWAGPPHPLFTLQNNTGEIFASKQLREGRYELHFTVSDRVWGQTNVPANVTVAVRYLSPEALTHAVPVTLMPTTPAALTAGWTPSNGGGGLGTLMEAVKKVVGNAAEAVEVVSVYGLHTFPQPAAADIILTTQDSPSPIPFASVWISVKQTGRSFMDPVKLHGMLALHLQHVVDTNSTSLVTPRLTRAQECHAHKRHDDETCTTTSCLNGGRCIRTDIGNRCMCPGGSWGPQCKVLARTFSGSGWAWVRPLPPCLPTTISVRLLTRNQDAMILYSGPLSSSFNHPHYPPTPMIALQLAGGQPQVVLEGARGPMKLQ</sequence>
<keyword evidence="11" id="KW-1185">Reference proteome</keyword>
<dbReference type="AlphaFoldDB" id="A0A8J5MUT0"/>
<keyword evidence="7" id="KW-0245">EGF-like domain</keyword>
<dbReference type="SMART" id="SM00112">
    <property type="entry name" value="CA"/>
    <property type="match status" value="2"/>
</dbReference>
<dbReference type="EMBL" id="JAHLQT010024535">
    <property type="protein sequence ID" value="KAG7165215.1"/>
    <property type="molecule type" value="Genomic_DNA"/>
</dbReference>
<dbReference type="PANTHER" id="PTHR24027">
    <property type="entry name" value="CADHERIN-23"/>
    <property type="match status" value="1"/>
</dbReference>
<feature type="domain" description="EGF-like" evidence="8">
    <location>
        <begin position="425"/>
        <end position="461"/>
    </location>
</feature>
<keyword evidence="4" id="KW-0472">Membrane</keyword>
<dbReference type="InterPro" id="IPR000742">
    <property type="entry name" value="EGF"/>
</dbReference>
<dbReference type="PROSITE" id="PS00022">
    <property type="entry name" value="EGF_1"/>
    <property type="match status" value="1"/>
</dbReference>
<dbReference type="GO" id="GO:0016477">
    <property type="term" value="P:cell migration"/>
    <property type="evidence" value="ECO:0007669"/>
    <property type="project" value="TreeGrafter"/>
</dbReference>
<dbReference type="GO" id="GO:0001736">
    <property type="term" value="P:establishment of planar polarity"/>
    <property type="evidence" value="ECO:0007669"/>
    <property type="project" value="UniProtKB-ARBA"/>
</dbReference>
<dbReference type="Gene3D" id="2.60.120.200">
    <property type="match status" value="1"/>
</dbReference>
<dbReference type="GO" id="GO:0007156">
    <property type="term" value="P:homophilic cell adhesion via plasma membrane adhesion molecules"/>
    <property type="evidence" value="ECO:0007669"/>
    <property type="project" value="InterPro"/>
</dbReference>
<reference evidence="10" key="1">
    <citation type="journal article" date="2021" name="Sci. Adv.">
        <title>The American lobster genome reveals insights on longevity, neural, and immune adaptations.</title>
        <authorList>
            <person name="Polinski J.M."/>
            <person name="Zimin A.V."/>
            <person name="Clark K.F."/>
            <person name="Kohn A.B."/>
            <person name="Sadowski N."/>
            <person name="Timp W."/>
            <person name="Ptitsyn A."/>
            <person name="Khanna P."/>
            <person name="Romanova D.Y."/>
            <person name="Williams P."/>
            <person name="Greenwood S.J."/>
            <person name="Moroz L.L."/>
            <person name="Walt D.R."/>
            <person name="Bodnar A.G."/>
        </authorList>
    </citation>
    <scope>NUCLEOTIDE SEQUENCE</scope>
    <source>
        <strain evidence="10">GMGI-L3</strain>
    </source>
</reference>
<dbReference type="InterPro" id="IPR015919">
    <property type="entry name" value="Cadherin-like_sf"/>
</dbReference>
<keyword evidence="5 7" id="KW-1015">Disulfide bond</keyword>
<comment type="subcellular location">
    <subcellularLocation>
        <location evidence="1">Membrane</location>
    </subcellularLocation>
</comment>
<evidence type="ECO:0000256" key="3">
    <source>
        <dbReference type="ARBA" id="ARBA00022837"/>
    </source>
</evidence>
<dbReference type="CDD" id="cd00054">
    <property type="entry name" value="EGF_CA"/>
    <property type="match status" value="1"/>
</dbReference>
<dbReference type="InterPro" id="IPR039808">
    <property type="entry name" value="Cadherin"/>
</dbReference>
<evidence type="ECO:0000313" key="11">
    <source>
        <dbReference type="Proteomes" id="UP000747542"/>
    </source>
</evidence>
<feature type="domain" description="Cadherin" evidence="9">
    <location>
        <begin position="75"/>
        <end position="192"/>
    </location>
</feature>
<dbReference type="SUPFAM" id="SSF49899">
    <property type="entry name" value="Concanavalin A-like lectins/glucanases"/>
    <property type="match status" value="1"/>
</dbReference>
<evidence type="ECO:0000256" key="6">
    <source>
        <dbReference type="PROSITE-ProRule" id="PRU00043"/>
    </source>
</evidence>
<dbReference type="GO" id="GO:0007163">
    <property type="term" value="P:establishment or maintenance of cell polarity"/>
    <property type="evidence" value="ECO:0007669"/>
    <property type="project" value="UniProtKB-ARBA"/>
</dbReference>
<dbReference type="CDD" id="cd11304">
    <property type="entry name" value="Cadherin_repeat"/>
    <property type="match status" value="3"/>
</dbReference>
<dbReference type="GO" id="GO:0008013">
    <property type="term" value="F:beta-catenin binding"/>
    <property type="evidence" value="ECO:0007669"/>
    <property type="project" value="TreeGrafter"/>
</dbReference>
<evidence type="ECO:0000259" key="8">
    <source>
        <dbReference type="PROSITE" id="PS50026"/>
    </source>
</evidence>
<dbReference type="PANTHER" id="PTHR24027:SF438">
    <property type="entry name" value="CADHERIN 23"/>
    <property type="match status" value="1"/>
</dbReference>
<keyword evidence="2" id="KW-0677">Repeat</keyword>
<evidence type="ECO:0000256" key="4">
    <source>
        <dbReference type="ARBA" id="ARBA00023136"/>
    </source>
</evidence>
<evidence type="ECO:0000313" key="10">
    <source>
        <dbReference type="EMBL" id="KAG7165215.1"/>
    </source>
</evidence>
<protein>
    <submittedName>
        <fullName evidence="10">Neural-cadherin-like 26</fullName>
    </submittedName>
</protein>
<feature type="disulfide bond" evidence="7">
    <location>
        <begin position="451"/>
        <end position="460"/>
    </location>
</feature>
<dbReference type="PRINTS" id="PR00205">
    <property type="entry name" value="CADHERIN"/>
</dbReference>
<evidence type="ECO:0000256" key="5">
    <source>
        <dbReference type="ARBA" id="ARBA00023157"/>
    </source>
</evidence>
<evidence type="ECO:0000256" key="7">
    <source>
        <dbReference type="PROSITE-ProRule" id="PRU00076"/>
    </source>
</evidence>
<gene>
    <name evidence="10" type="primary">CadN-L26</name>
    <name evidence="10" type="ORF">Hamer_G025325</name>
</gene>
<name>A0A8J5MUT0_HOMAM</name>
<comment type="caution">
    <text evidence="10">The sequence shown here is derived from an EMBL/GenBank/DDBJ whole genome shotgun (WGS) entry which is preliminary data.</text>
</comment>
<comment type="caution">
    <text evidence="7">Lacks conserved residue(s) required for the propagation of feature annotation.</text>
</comment>
<accession>A0A8J5MUT0</accession>
<organism evidence="10 11">
    <name type="scientific">Homarus americanus</name>
    <name type="common">American lobster</name>
    <dbReference type="NCBI Taxonomy" id="6706"/>
    <lineage>
        <taxon>Eukaryota</taxon>
        <taxon>Metazoa</taxon>
        <taxon>Ecdysozoa</taxon>
        <taxon>Arthropoda</taxon>
        <taxon>Crustacea</taxon>
        <taxon>Multicrustacea</taxon>
        <taxon>Malacostraca</taxon>
        <taxon>Eumalacostraca</taxon>
        <taxon>Eucarida</taxon>
        <taxon>Decapoda</taxon>
        <taxon>Pleocyemata</taxon>
        <taxon>Astacidea</taxon>
        <taxon>Nephropoidea</taxon>
        <taxon>Nephropidae</taxon>
        <taxon>Homarus</taxon>
    </lineage>
</organism>
<feature type="non-terminal residue" evidence="10">
    <location>
        <position position="543"/>
    </location>
</feature>
<dbReference type="InterPro" id="IPR002126">
    <property type="entry name" value="Cadherin-like_dom"/>
</dbReference>
<dbReference type="GO" id="GO:0005509">
    <property type="term" value="F:calcium ion binding"/>
    <property type="evidence" value="ECO:0007669"/>
    <property type="project" value="UniProtKB-UniRule"/>
</dbReference>
<dbReference type="Gene3D" id="2.10.25.10">
    <property type="entry name" value="Laminin"/>
    <property type="match status" value="1"/>
</dbReference>
<dbReference type="PROSITE" id="PS50026">
    <property type="entry name" value="EGF_3"/>
    <property type="match status" value="1"/>
</dbReference>
<evidence type="ECO:0000259" key="9">
    <source>
        <dbReference type="PROSITE" id="PS50268"/>
    </source>
</evidence>
<evidence type="ECO:0000256" key="2">
    <source>
        <dbReference type="ARBA" id="ARBA00022737"/>
    </source>
</evidence>
<proteinExistence type="predicted"/>
<evidence type="ECO:0000256" key="1">
    <source>
        <dbReference type="ARBA" id="ARBA00004370"/>
    </source>
</evidence>
<dbReference type="InterPro" id="IPR013320">
    <property type="entry name" value="ConA-like_dom_sf"/>
</dbReference>
<dbReference type="GO" id="GO:0016342">
    <property type="term" value="C:catenin complex"/>
    <property type="evidence" value="ECO:0007669"/>
    <property type="project" value="TreeGrafter"/>
</dbReference>
<keyword evidence="3 6" id="KW-0106">Calcium</keyword>